<name>A0A1M4VKH3_9THEO</name>
<dbReference type="InterPro" id="IPR036068">
    <property type="entry name" value="Nicotinate_pribotase-like_C"/>
</dbReference>
<evidence type="ECO:0000313" key="11">
    <source>
        <dbReference type="EMBL" id="SHE69484.1"/>
    </source>
</evidence>
<evidence type="ECO:0000256" key="5">
    <source>
        <dbReference type="ARBA" id="ARBA00022642"/>
    </source>
</evidence>
<reference evidence="11 12" key="1">
    <citation type="submission" date="2016-11" db="EMBL/GenBank/DDBJ databases">
        <authorList>
            <person name="Jaros S."/>
            <person name="Januszkiewicz K."/>
            <person name="Wedrychowicz H."/>
        </authorList>
    </citation>
    <scope>NUCLEOTIDE SEQUENCE [LARGE SCALE GENOMIC DNA]</scope>
    <source>
        <strain evidence="11 12">DSM 17918</strain>
    </source>
</reference>
<dbReference type="CDD" id="cd01571">
    <property type="entry name" value="NAPRTase_B"/>
    <property type="match status" value="1"/>
</dbReference>
<dbReference type="PIRSF" id="PIRSF000484">
    <property type="entry name" value="NAPRT"/>
    <property type="match status" value="1"/>
</dbReference>
<dbReference type="RefSeq" id="WP_073341732.1">
    <property type="nucleotide sequence ID" value="NZ_FQVH01000004.1"/>
</dbReference>
<dbReference type="PANTHER" id="PTHR43202:SF1">
    <property type="entry name" value="NICOTINATE PHOSPHORIBOSYLTRANSFERASE"/>
    <property type="match status" value="1"/>
</dbReference>
<feature type="domain" description="Quinolinate phosphoribosyl transferase C-terminal" evidence="9">
    <location>
        <begin position="127"/>
        <end position="314"/>
    </location>
</feature>
<dbReference type="InterPro" id="IPR035809">
    <property type="entry name" value="NAPRTase_arc-type"/>
</dbReference>
<accession>A0A1M4VKH3</accession>
<dbReference type="Gene3D" id="3.20.20.70">
    <property type="entry name" value="Aldolase class I"/>
    <property type="match status" value="1"/>
</dbReference>
<evidence type="ECO:0000256" key="4">
    <source>
        <dbReference type="ARBA" id="ARBA00022598"/>
    </source>
</evidence>
<dbReference type="InterPro" id="IPR013785">
    <property type="entry name" value="Aldolase_TIM"/>
</dbReference>
<keyword evidence="6 11" id="KW-0808">Transferase</keyword>
<dbReference type="PANTHER" id="PTHR43202">
    <property type="entry name" value="NICOTINATE-NUCLEOTIDE PYROPHOSPHORYLASE"/>
    <property type="match status" value="1"/>
</dbReference>
<feature type="domain" description="Quinolinate phosphoribosyl transferase N-terminal" evidence="10">
    <location>
        <begin position="35"/>
        <end position="124"/>
    </location>
</feature>
<keyword evidence="12" id="KW-1185">Reference proteome</keyword>
<keyword evidence="3" id="KW-0597">Phosphoprotein</keyword>
<dbReference type="InterPro" id="IPR002638">
    <property type="entry name" value="Quinolinate_PRibosylTrfase_C"/>
</dbReference>
<dbReference type="EC" id="6.3.4.21" evidence="2"/>
<comment type="catalytic activity">
    <reaction evidence="7">
        <text>nicotinate beta-D-ribonucleotide + CO2 + diphosphate = quinolinate + 5-phospho-alpha-D-ribose 1-diphosphate + 2 H(+)</text>
        <dbReference type="Rhea" id="RHEA:12733"/>
        <dbReference type="ChEBI" id="CHEBI:15378"/>
        <dbReference type="ChEBI" id="CHEBI:16526"/>
        <dbReference type="ChEBI" id="CHEBI:29959"/>
        <dbReference type="ChEBI" id="CHEBI:33019"/>
        <dbReference type="ChEBI" id="CHEBI:57502"/>
        <dbReference type="ChEBI" id="CHEBI:58017"/>
        <dbReference type="EC" id="2.4.2.19"/>
    </reaction>
</comment>
<dbReference type="AlphaFoldDB" id="A0A1M4VKH3"/>
<evidence type="ECO:0000256" key="6">
    <source>
        <dbReference type="ARBA" id="ARBA00022679"/>
    </source>
</evidence>
<gene>
    <name evidence="11" type="ORF">SAMN02746089_00652</name>
</gene>
<dbReference type="STRING" id="1121256.SAMN02746089_00652"/>
<dbReference type="OrthoDB" id="9770610at2"/>
<evidence type="ECO:0000256" key="7">
    <source>
        <dbReference type="ARBA" id="ARBA00047445"/>
    </source>
</evidence>
<evidence type="ECO:0000256" key="3">
    <source>
        <dbReference type="ARBA" id="ARBA00022553"/>
    </source>
</evidence>
<evidence type="ECO:0000259" key="10">
    <source>
        <dbReference type="Pfam" id="PF02749"/>
    </source>
</evidence>
<dbReference type="Gene3D" id="3.90.1170.20">
    <property type="entry name" value="Quinolinate phosphoribosyl transferase, N-terminal domain"/>
    <property type="match status" value="1"/>
</dbReference>
<dbReference type="InterPro" id="IPR037128">
    <property type="entry name" value="Quinolinate_PRibosylTase_N_sf"/>
</dbReference>
<keyword evidence="11" id="KW-0328">Glycosyltransferase</keyword>
<dbReference type="Pfam" id="PF02749">
    <property type="entry name" value="QRPTase_N"/>
    <property type="match status" value="1"/>
</dbReference>
<sequence>MEELRSLRDLKRINVSSDRLYSATHEEILNGYTTDVYFLRTMDILRKMGLENKVVTAEIFARREGLLAGIEEAISVLKNKNVEIWAMPEGTVFEPKETIMRIRGPYSEFGIYETVILGMLASSSGWATAAREAKKACKGKPMLCFGARHVHPAVAPVMERAALVGGADNASCILGAKLYGKEPVGTVPHAAFLIAGDTVEVALAYDAITPPDEAITILVDTFKDEAEESIRVAQALGKRLYGVRLDTPGERGGVTVELVKEVRARLDQKGFNNVKIIVSGGLYPEKISELADYVDAFGVGSYISGAHPIDMTMDIKEVEGQPIAKRGRIPGIIDNDKLIKVK</sequence>
<organism evidence="11 12">
    <name type="scientific">Caldanaerobius fijiensis DSM 17918</name>
    <dbReference type="NCBI Taxonomy" id="1121256"/>
    <lineage>
        <taxon>Bacteria</taxon>
        <taxon>Bacillati</taxon>
        <taxon>Bacillota</taxon>
        <taxon>Clostridia</taxon>
        <taxon>Thermoanaerobacterales</taxon>
        <taxon>Thermoanaerobacteraceae</taxon>
        <taxon>Caldanaerobius</taxon>
    </lineage>
</organism>
<protein>
    <recommendedName>
        <fullName evidence="2">nicotinate phosphoribosyltransferase</fullName>
        <ecNumber evidence="2">6.3.4.21</ecNumber>
    </recommendedName>
</protein>
<dbReference type="InterPro" id="IPR022412">
    <property type="entry name" value="Quinolinate_PRibosylTrfase_N"/>
</dbReference>
<dbReference type="UniPathway" id="UPA00253">
    <property type="reaction ID" value="UER00457"/>
</dbReference>
<keyword evidence="5" id="KW-0662">Pyridine nucleotide biosynthesis</keyword>
<evidence type="ECO:0000259" key="9">
    <source>
        <dbReference type="Pfam" id="PF01729"/>
    </source>
</evidence>
<dbReference type="Proteomes" id="UP000184088">
    <property type="component" value="Unassembled WGS sequence"/>
</dbReference>
<dbReference type="GO" id="GO:0004514">
    <property type="term" value="F:nicotinate-nucleotide diphosphorylase (carboxylating) activity"/>
    <property type="evidence" value="ECO:0007669"/>
    <property type="project" value="UniProtKB-EC"/>
</dbReference>
<dbReference type="InterPro" id="IPR007229">
    <property type="entry name" value="Nic_PRibTrfase-Fam"/>
</dbReference>
<evidence type="ECO:0000256" key="8">
    <source>
        <dbReference type="ARBA" id="ARBA00048668"/>
    </source>
</evidence>
<evidence type="ECO:0000313" key="12">
    <source>
        <dbReference type="Proteomes" id="UP000184088"/>
    </source>
</evidence>
<dbReference type="GO" id="GO:0004516">
    <property type="term" value="F:nicotinate phosphoribosyltransferase activity"/>
    <property type="evidence" value="ECO:0007669"/>
    <property type="project" value="UniProtKB-EC"/>
</dbReference>
<comment type="catalytic activity">
    <reaction evidence="8">
        <text>5-phospho-alpha-D-ribose 1-diphosphate + nicotinate + ATP + H2O = nicotinate beta-D-ribonucleotide + ADP + phosphate + diphosphate</text>
        <dbReference type="Rhea" id="RHEA:36163"/>
        <dbReference type="ChEBI" id="CHEBI:15377"/>
        <dbReference type="ChEBI" id="CHEBI:30616"/>
        <dbReference type="ChEBI" id="CHEBI:32544"/>
        <dbReference type="ChEBI" id="CHEBI:33019"/>
        <dbReference type="ChEBI" id="CHEBI:43474"/>
        <dbReference type="ChEBI" id="CHEBI:57502"/>
        <dbReference type="ChEBI" id="CHEBI:58017"/>
        <dbReference type="ChEBI" id="CHEBI:456216"/>
        <dbReference type="EC" id="6.3.4.21"/>
    </reaction>
</comment>
<dbReference type="SUPFAM" id="SSF54675">
    <property type="entry name" value="Nicotinate/Quinolinate PRTase N-terminal domain-like"/>
    <property type="match status" value="1"/>
</dbReference>
<dbReference type="EMBL" id="FQVH01000004">
    <property type="protein sequence ID" value="SHE69484.1"/>
    <property type="molecule type" value="Genomic_DNA"/>
</dbReference>
<comment type="pathway">
    <text evidence="1">Cofactor biosynthesis; NAD(+) biosynthesis; nicotinate D-ribonucleotide from nicotinate: step 1/1.</text>
</comment>
<dbReference type="InterPro" id="IPR053190">
    <property type="entry name" value="NAPRTase-like"/>
</dbReference>
<dbReference type="NCBIfam" id="NF006415">
    <property type="entry name" value="PRK08662.1"/>
    <property type="match status" value="1"/>
</dbReference>
<proteinExistence type="predicted"/>
<dbReference type="SUPFAM" id="SSF51690">
    <property type="entry name" value="Nicotinate/Quinolinate PRTase C-terminal domain-like"/>
    <property type="match status" value="1"/>
</dbReference>
<dbReference type="GO" id="GO:0009435">
    <property type="term" value="P:NAD+ biosynthetic process"/>
    <property type="evidence" value="ECO:0007669"/>
    <property type="project" value="UniProtKB-UniPathway"/>
</dbReference>
<evidence type="ECO:0000256" key="1">
    <source>
        <dbReference type="ARBA" id="ARBA00004952"/>
    </source>
</evidence>
<evidence type="ECO:0000256" key="2">
    <source>
        <dbReference type="ARBA" id="ARBA00013236"/>
    </source>
</evidence>
<dbReference type="Pfam" id="PF01729">
    <property type="entry name" value="QRPTase_C"/>
    <property type="match status" value="1"/>
</dbReference>
<keyword evidence="4" id="KW-0436">Ligase</keyword>